<dbReference type="EMBL" id="CM039171">
    <property type="protein sequence ID" value="KAH9791506.1"/>
    <property type="molecule type" value="Genomic_DNA"/>
</dbReference>
<evidence type="ECO:0000313" key="1">
    <source>
        <dbReference type="EMBL" id="KAH9791506.1"/>
    </source>
</evidence>
<sequence length="346" mass="40010">MLEEMRAREKNATWEKVDLLDGKTIVGCKWVFTVKNNSDGSLERYKARLIAKRYKSKLVAKWFTQTYRVDYSETFSLVAKLNTVRVLLSIAANLDWLLNQLDVKNVFFNRDLKEEVYMKPPPGFNEKFRTKVYKLKRSLYGLKQFHRAWFERFTNFVKSQGYDQGQYDHTLFTKRSIEDKIYVLIVYVDDIILTGDDIVEMSILKQNLAMEFEIKDLGQLKYFLGMEVARSNKDIVVSQWKYILDLLKETGISGRKPSDTPIEANSKLGEVKNGVPVDNGRYQILVGRLIYLSHTRPDIAFAVSMGTVHFYGGNLVTLRKKKQNVVARSSAEAEFKSMAQGVCEIL</sequence>
<protein>
    <submittedName>
        <fullName evidence="1">Uncharacterized protein</fullName>
    </submittedName>
</protein>
<comment type="caution">
    <text evidence="1">The sequence shown here is derived from an EMBL/GenBank/DDBJ whole genome shotgun (WGS) entry which is preliminary data.</text>
</comment>
<organism evidence="1 2">
    <name type="scientific">Citrus sinensis</name>
    <name type="common">Sweet orange</name>
    <name type="synonym">Citrus aurantium var. sinensis</name>
    <dbReference type="NCBI Taxonomy" id="2711"/>
    <lineage>
        <taxon>Eukaryota</taxon>
        <taxon>Viridiplantae</taxon>
        <taxon>Streptophyta</taxon>
        <taxon>Embryophyta</taxon>
        <taxon>Tracheophyta</taxon>
        <taxon>Spermatophyta</taxon>
        <taxon>Magnoliopsida</taxon>
        <taxon>eudicotyledons</taxon>
        <taxon>Gunneridae</taxon>
        <taxon>Pentapetalae</taxon>
        <taxon>rosids</taxon>
        <taxon>malvids</taxon>
        <taxon>Sapindales</taxon>
        <taxon>Rutaceae</taxon>
        <taxon>Aurantioideae</taxon>
        <taxon>Citrus</taxon>
    </lineage>
</organism>
<reference evidence="2" key="1">
    <citation type="journal article" date="2023" name="Hortic. Res.">
        <title>A chromosome-level phased genome enabling allele-level studies in sweet orange: a case study on citrus Huanglongbing tolerance.</title>
        <authorList>
            <person name="Wu B."/>
            <person name="Yu Q."/>
            <person name="Deng Z."/>
            <person name="Duan Y."/>
            <person name="Luo F."/>
            <person name="Gmitter F. Jr."/>
        </authorList>
    </citation>
    <scope>NUCLEOTIDE SEQUENCE [LARGE SCALE GENOMIC DNA]</scope>
    <source>
        <strain evidence="2">cv. Valencia</strain>
    </source>
</reference>
<name>A0ACB8N088_CITSI</name>
<gene>
    <name evidence="1" type="ORF">KPL71_003788</name>
</gene>
<keyword evidence="2" id="KW-1185">Reference proteome</keyword>
<accession>A0ACB8N088</accession>
<dbReference type="Proteomes" id="UP000829398">
    <property type="component" value="Chromosome 2"/>
</dbReference>
<proteinExistence type="predicted"/>
<evidence type="ECO:0000313" key="2">
    <source>
        <dbReference type="Proteomes" id="UP000829398"/>
    </source>
</evidence>